<evidence type="ECO:0000256" key="1">
    <source>
        <dbReference type="SAM" id="Phobius"/>
    </source>
</evidence>
<accession>A0A0L8GU86</accession>
<reference evidence="2" key="1">
    <citation type="submission" date="2015-07" db="EMBL/GenBank/DDBJ databases">
        <title>MeaNS - Measles Nucleotide Surveillance Program.</title>
        <authorList>
            <person name="Tran T."/>
            <person name="Druce J."/>
        </authorList>
    </citation>
    <scope>NUCLEOTIDE SEQUENCE</scope>
    <source>
        <strain evidence="2">UCB-OBI-ISO-001</strain>
        <tissue evidence="2">Gonad</tissue>
    </source>
</reference>
<dbReference type="EMBL" id="KQ420350">
    <property type="protein sequence ID" value="KOF80548.1"/>
    <property type="molecule type" value="Genomic_DNA"/>
</dbReference>
<protein>
    <submittedName>
        <fullName evidence="2">Uncharacterized protein</fullName>
    </submittedName>
</protein>
<dbReference type="AlphaFoldDB" id="A0A0L8GU86"/>
<evidence type="ECO:0000313" key="2">
    <source>
        <dbReference type="EMBL" id="KOF80548.1"/>
    </source>
</evidence>
<keyword evidence="1" id="KW-1133">Transmembrane helix</keyword>
<feature type="transmembrane region" description="Helical" evidence="1">
    <location>
        <begin position="73"/>
        <end position="95"/>
    </location>
</feature>
<name>A0A0L8GU86_OCTBM</name>
<sequence length="121" mass="13938">MSMAVIAHVSLPCNIAVCTQASNDLPFTLRERPFVIHTVMFSEQLPPLLTWSPRYWKLSTTSSLPLWQLMESIFFIFSAFIIPVHLLCVQSLHWVHYMEFLPTPFLQIEQGSVICPPSYLL</sequence>
<organism evidence="2">
    <name type="scientific">Octopus bimaculoides</name>
    <name type="common">California two-spotted octopus</name>
    <dbReference type="NCBI Taxonomy" id="37653"/>
    <lineage>
        <taxon>Eukaryota</taxon>
        <taxon>Metazoa</taxon>
        <taxon>Spiralia</taxon>
        <taxon>Lophotrochozoa</taxon>
        <taxon>Mollusca</taxon>
        <taxon>Cephalopoda</taxon>
        <taxon>Coleoidea</taxon>
        <taxon>Octopodiformes</taxon>
        <taxon>Octopoda</taxon>
        <taxon>Incirrata</taxon>
        <taxon>Octopodidae</taxon>
        <taxon>Octopus</taxon>
    </lineage>
</organism>
<gene>
    <name evidence="2" type="ORF">OCBIM_22027729mg</name>
</gene>
<proteinExistence type="predicted"/>
<keyword evidence="1" id="KW-0812">Transmembrane</keyword>
<keyword evidence="1" id="KW-0472">Membrane</keyword>